<dbReference type="GO" id="GO:0004001">
    <property type="term" value="F:adenosine kinase activity"/>
    <property type="evidence" value="ECO:0007669"/>
    <property type="project" value="UniProtKB-UniRule"/>
</dbReference>
<feature type="active site" description="Proton acceptor" evidence="10">
    <location>
        <position position="299"/>
    </location>
</feature>
<evidence type="ECO:0000256" key="7">
    <source>
        <dbReference type="ARBA" id="ARBA00022741"/>
    </source>
</evidence>
<protein>
    <recommendedName>
        <fullName evidence="4 11">Adenosine kinase</fullName>
        <shortName evidence="11">AK</shortName>
        <ecNumber evidence="4 11">2.7.1.20</ecNumber>
    </recommendedName>
    <alternativeName>
        <fullName evidence="11">Adenosine 5'-phosphotransferase</fullName>
    </alternativeName>
</protein>
<keyword evidence="6 11" id="KW-0660">Purine salvage</keyword>
<comment type="function">
    <text evidence="11">ATP dependent phosphorylation of adenosine and other related nucleoside analogs to monophosphate derivatives.</text>
</comment>
<dbReference type="InterPro" id="IPR029056">
    <property type="entry name" value="Ribokinase-like"/>
</dbReference>
<evidence type="ECO:0000256" key="8">
    <source>
        <dbReference type="ARBA" id="ARBA00022777"/>
    </source>
</evidence>
<keyword evidence="7 11" id="KW-0547">Nucleotide-binding</keyword>
<keyword evidence="8 11" id="KW-0418">Kinase</keyword>
<evidence type="ECO:0000256" key="6">
    <source>
        <dbReference type="ARBA" id="ARBA00022726"/>
    </source>
</evidence>
<dbReference type="GO" id="GO:0006144">
    <property type="term" value="P:purine nucleobase metabolic process"/>
    <property type="evidence" value="ECO:0007669"/>
    <property type="project" value="TreeGrafter"/>
</dbReference>
<dbReference type="CDD" id="cd01168">
    <property type="entry name" value="adenosine_kinase"/>
    <property type="match status" value="1"/>
</dbReference>
<dbReference type="Gene3D" id="3.30.1110.10">
    <property type="match status" value="1"/>
</dbReference>
<gene>
    <name evidence="13" type="primary">ADO1</name>
    <name evidence="13" type="ORF">TWF694_007345</name>
</gene>
<dbReference type="EC" id="2.7.1.20" evidence="4 11"/>
<evidence type="ECO:0000256" key="1">
    <source>
        <dbReference type="ARBA" id="ARBA00001946"/>
    </source>
</evidence>
<dbReference type="PANTHER" id="PTHR45769">
    <property type="entry name" value="ADENOSINE KINASE"/>
    <property type="match status" value="1"/>
</dbReference>
<comment type="pathway">
    <text evidence="2 11">Purine metabolism; AMP biosynthesis via salvage pathway; AMP from adenosine: step 1/1.</text>
</comment>
<dbReference type="GO" id="GO:0005829">
    <property type="term" value="C:cytosol"/>
    <property type="evidence" value="ECO:0007669"/>
    <property type="project" value="TreeGrafter"/>
</dbReference>
<dbReference type="PROSITE" id="PS00584">
    <property type="entry name" value="PFKB_KINASES_2"/>
    <property type="match status" value="1"/>
</dbReference>
<dbReference type="GO" id="GO:0005524">
    <property type="term" value="F:ATP binding"/>
    <property type="evidence" value="ECO:0007669"/>
    <property type="project" value="UniProtKB-UniRule"/>
</dbReference>
<sequence length="348" mass="38389">MVKEFSLLCLENPLLDIQANGNQELLNKYGLKANDAILVDPKTNHLELYDDLVKNYDAKFVAGGAAQNSARGAQYILPPNSVLYIGCIGKDSYGEQLQKVCAEEGLRVEYRIDPEVPTGRCGVIITGHNRSMCTDLGAANHYQLDHLKSPEIWKLVEEAEYYYVGGYHLTVCVPAILALAEEAAAKNKPFVMNISAPFIAQFFKDQLDSTSEYWDYLLGNETEAEAYATAHDLPSKAIADIAKHIANLPKKNQERKRVVIITQGTLPTVVAVQGEDNVQEFPVVAIEEKDIVDTNGAGDAFAGGFLAGLVQGKELKESIDIAQWLASWNVRQLGPSYPKPKKEYTPRN</sequence>
<reference evidence="13 14" key="1">
    <citation type="submission" date="2019-10" db="EMBL/GenBank/DDBJ databases">
        <authorList>
            <person name="Palmer J.M."/>
        </authorList>
    </citation>
    <scope>NUCLEOTIDE SEQUENCE [LARGE SCALE GENOMIC DNA]</scope>
    <source>
        <strain evidence="13 14">TWF694</strain>
    </source>
</reference>
<dbReference type="FunFam" id="3.40.1190.20:FF:000014">
    <property type="entry name" value="ADO1p Adenosine kinase"/>
    <property type="match status" value="1"/>
</dbReference>
<comment type="cofactor">
    <cofactor evidence="1 11">
        <name>Mg(2+)</name>
        <dbReference type="ChEBI" id="CHEBI:18420"/>
    </cofactor>
</comment>
<dbReference type="PANTHER" id="PTHR45769:SF3">
    <property type="entry name" value="ADENOSINE KINASE"/>
    <property type="match status" value="1"/>
</dbReference>
<comment type="catalytic activity">
    <reaction evidence="11">
        <text>adenosine + ATP = AMP + ADP + H(+)</text>
        <dbReference type="Rhea" id="RHEA:20824"/>
        <dbReference type="ChEBI" id="CHEBI:15378"/>
        <dbReference type="ChEBI" id="CHEBI:16335"/>
        <dbReference type="ChEBI" id="CHEBI:30616"/>
        <dbReference type="ChEBI" id="CHEBI:456215"/>
        <dbReference type="ChEBI" id="CHEBI:456216"/>
        <dbReference type="EC" id="2.7.1.20"/>
    </reaction>
</comment>
<evidence type="ECO:0000313" key="14">
    <source>
        <dbReference type="Proteomes" id="UP001365542"/>
    </source>
</evidence>
<dbReference type="GO" id="GO:0044209">
    <property type="term" value="P:AMP salvage"/>
    <property type="evidence" value="ECO:0007669"/>
    <property type="project" value="UniProtKB-UniRule"/>
</dbReference>
<evidence type="ECO:0000256" key="4">
    <source>
        <dbReference type="ARBA" id="ARBA00012119"/>
    </source>
</evidence>
<keyword evidence="5 11" id="KW-0808">Transferase</keyword>
<comment type="caution">
    <text evidence="13">The sequence shown here is derived from an EMBL/GenBank/DDBJ whole genome shotgun (WGS) entry which is preliminary data.</text>
</comment>
<dbReference type="GO" id="GO:0005634">
    <property type="term" value="C:nucleus"/>
    <property type="evidence" value="ECO:0007669"/>
    <property type="project" value="TreeGrafter"/>
</dbReference>
<feature type="domain" description="Carbohydrate kinase PfkB" evidence="12">
    <location>
        <begin position="26"/>
        <end position="341"/>
    </location>
</feature>
<dbReference type="SUPFAM" id="SSF53613">
    <property type="entry name" value="Ribokinase-like"/>
    <property type="match status" value="1"/>
</dbReference>
<dbReference type="PRINTS" id="PR00989">
    <property type="entry name" value="ADENOKINASE"/>
</dbReference>
<evidence type="ECO:0000256" key="10">
    <source>
        <dbReference type="PIRSR" id="PIRSR601805-1"/>
    </source>
</evidence>
<keyword evidence="14" id="KW-1185">Reference proteome</keyword>
<dbReference type="InterPro" id="IPR001805">
    <property type="entry name" value="Adenokinase"/>
</dbReference>
<keyword evidence="9 11" id="KW-0067">ATP-binding</keyword>
<dbReference type="Gene3D" id="3.40.1190.20">
    <property type="match status" value="1"/>
</dbReference>
<evidence type="ECO:0000313" key="13">
    <source>
        <dbReference type="EMBL" id="KAK6541538.1"/>
    </source>
</evidence>
<evidence type="ECO:0000256" key="11">
    <source>
        <dbReference type="RuleBase" id="RU368116"/>
    </source>
</evidence>
<evidence type="ECO:0000256" key="5">
    <source>
        <dbReference type="ARBA" id="ARBA00022679"/>
    </source>
</evidence>
<evidence type="ECO:0000256" key="9">
    <source>
        <dbReference type="ARBA" id="ARBA00022840"/>
    </source>
</evidence>
<evidence type="ECO:0000256" key="3">
    <source>
        <dbReference type="ARBA" id="ARBA00010688"/>
    </source>
</evidence>
<accession>A0AAV9XHF4</accession>
<proteinExistence type="inferred from homology"/>
<evidence type="ECO:0000256" key="2">
    <source>
        <dbReference type="ARBA" id="ARBA00004801"/>
    </source>
</evidence>
<organism evidence="13 14">
    <name type="scientific">Orbilia ellipsospora</name>
    <dbReference type="NCBI Taxonomy" id="2528407"/>
    <lineage>
        <taxon>Eukaryota</taxon>
        <taxon>Fungi</taxon>
        <taxon>Dikarya</taxon>
        <taxon>Ascomycota</taxon>
        <taxon>Pezizomycotina</taxon>
        <taxon>Orbiliomycetes</taxon>
        <taxon>Orbiliales</taxon>
        <taxon>Orbiliaceae</taxon>
        <taxon>Orbilia</taxon>
    </lineage>
</organism>
<evidence type="ECO:0000259" key="12">
    <source>
        <dbReference type="Pfam" id="PF00294"/>
    </source>
</evidence>
<dbReference type="AlphaFoldDB" id="A0AAV9XHF4"/>
<keyword evidence="11" id="KW-0460">Magnesium</keyword>
<dbReference type="EMBL" id="JAVHJO010000003">
    <property type="protein sequence ID" value="KAK6541538.1"/>
    <property type="molecule type" value="Genomic_DNA"/>
</dbReference>
<dbReference type="Pfam" id="PF00294">
    <property type="entry name" value="PfkB"/>
    <property type="match status" value="1"/>
</dbReference>
<name>A0AAV9XHF4_9PEZI</name>
<dbReference type="InterPro" id="IPR002173">
    <property type="entry name" value="Carboh/pur_kinase_PfkB_CS"/>
</dbReference>
<comment type="similarity">
    <text evidence="3 11">Belongs to the carbohydrate kinase PfkB family.</text>
</comment>
<dbReference type="GO" id="GO:0006166">
    <property type="term" value="P:purine ribonucleoside salvage"/>
    <property type="evidence" value="ECO:0007669"/>
    <property type="project" value="UniProtKB-KW"/>
</dbReference>
<dbReference type="InterPro" id="IPR011611">
    <property type="entry name" value="PfkB_dom"/>
</dbReference>
<dbReference type="Proteomes" id="UP001365542">
    <property type="component" value="Unassembled WGS sequence"/>
</dbReference>